<keyword evidence="2" id="KW-0677">Repeat</keyword>
<feature type="domain" description="F-box" evidence="4">
    <location>
        <begin position="43"/>
        <end position="89"/>
    </location>
</feature>
<dbReference type="Pfam" id="PF01344">
    <property type="entry name" value="Kelch_1"/>
    <property type="match status" value="2"/>
</dbReference>
<dbReference type="InterPro" id="IPR006652">
    <property type="entry name" value="Kelch_1"/>
</dbReference>
<dbReference type="InterPro" id="IPR036047">
    <property type="entry name" value="F-box-like_dom_sf"/>
</dbReference>
<dbReference type="CDD" id="cd22152">
    <property type="entry name" value="F-box_AtAFR-like"/>
    <property type="match status" value="1"/>
</dbReference>
<dbReference type="Pfam" id="PF00646">
    <property type="entry name" value="F-box"/>
    <property type="match status" value="1"/>
</dbReference>
<sequence>MGAILSSNGSGSSSGANNTFDTSPCNEPCKRQRVSANSFEGYPRLIPSIPDEISVEILARVPRIHYLKMKQVSRSWKSVVLDSQLFSVRKQLGKTEEWLYILTKVEDDKLLWYGLDPLNKIWQRLPSIPCAAYGDEAKKGYVGLRVWNMVGSGMKVADVVRSWLGRKGAPERMPFCGCAVGAVDGCLYVLGGFSKGSAMRCVWKYDPILNAWTEVSSMTTDRAYCKTSVLNNKLYVIGGVNGGRDGLMPLQSAEVFDPETGLWTKLPSMPFMKAQTIPTAFLADLLKPIATGVTSYRGKLYVAQSLYCWPFVVDVGGEVYDPETNAWVEMPSGMGDGWPPRQAGRKLSVTIEGELYALDPSGSVDGPSTRIQVYDYHEDAWKVVLRDVPICTHADSESHHLLTGLLGKLHVVTKDAGANIAVLQAGMQNCGEDSLGSELAPETDNWRVIASRNAGSSELVNCVTLDL</sequence>
<name>A0AAV0GRL1_9ROSI</name>
<evidence type="ECO:0000256" key="3">
    <source>
        <dbReference type="SAM" id="MobiDB-lite"/>
    </source>
</evidence>
<evidence type="ECO:0000256" key="2">
    <source>
        <dbReference type="ARBA" id="ARBA00022737"/>
    </source>
</evidence>
<dbReference type="SMART" id="SM00612">
    <property type="entry name" value="Kelch"/>
    <property type="match status" value="2"/>
</dbReference>
<comment type="caution">
    <text evidence="5">The sequence shown here is derived from an EMBL/GenBank/DDBJ whole genome shotgun (WGS) entry which is preliminary data.</text>
</comment>
<dbReference type="Gene3D" id="2.120.10.80">
    <property type="entry name" value="Kelch-type beta propeller"/>
    <property type="match status" value="1"/>
</dbReference>
<accession>A0AAV0GRL1</accession>
<feature type="compositionally biased region" description="Low complexity" evidence="3">
    <location>
        <begin position="1"/>
        <end position="18"/>
    </location>
</feature>
<dbReference type="SUPFAM" id="SSF117281">
    <property type="entry name" value="Kelch motif"/>
    <property type="match status" value="1"/>
</dbReference>
<dbReference type="InterPro" id="IPR015915">
    <property type="entry name" value="Kelch-typ_b-propeller"/>
</dbReference>
<dbReference type="InterPro" id="IPR001810">
    <property type="entry name" value="F-box_dom"/>
</dbReference>
<evidence type="ECO:0000313" key="6">
    <source>
        <dbReference type="Proteomes" id="UP001154282"/>
    </source>
</evidence>
<dbReference type="PROSITE" id="PS50181">
    <property type="entry name" value="FBOX"/>
    <property type="match status" value="1"/>
</dbReference>
<proteinExistence type="predicted"/>
<dbReference type="SUPFAM" id="SSF81383">
    <property type="entry name" value="F-box domain"/>
    <property type="match status" value="1"/>
</dbReference>
<dbReference type="EMBL" id="CAMGYJ010000002">
    <property type="protein sequence ID" value="CAI0375670.1"/>
    <property type="molecule type" value="Genomic_DNA"/>
</dbReference>
<dbReference type="Proteomes" id="UP001154282">
    <property type="component" value="Unassembled WGS sequence"/>
</dbReference>
<dbReference type="PANTHER" id="PTHR46344:SF27">
    <property type="entry name" value="KELCH REPEAT SUPERFAMILY PROTEIN"/>
    <property type="match status" value="1"/>
</dbReference>
<evidence type="ECO:0000313" key="5">
    <source>
        <dbReference type="EMBL" id="CAI0375670.1"/>
    </source>
</evidence>
<organism evidence="5 6">
    <name type="scientific">Linum tenue</name>
    <dbReference type="NCBI Taxonomy" id="586396"/>
    <lineage>
        <taxon>Eukaryota</taxon>
        <taxon>Viridiplantae</taxon>
        <taxon>Streptophyta</taxon>
        <taxon>Embryophyta</taxon>
        <taxon>Tracheophyta</taxon>
        <taxon>Spermatophyta</taxon>
        <taxon>Magnoliopsida</taxon>
        <taxon>eudicotyledons</taxon>
        <taxon>Gunneridae</taxon>
        <taxon>Pentapetalae</taxon>
        <taxon>rosids</taxon>
        <taxon>fabids</taxon>
        <taxon>Malpighiales</taxon>
        <taxon>Linaceae</taxon>
        <taxon>Linum</taxon>
    </lineage>
</organism>
<dbReference type="PANTHER" id="PTHR46344">
    <property type="entry name" value="OS02G0202900 PROTEIN"/>
    <property type="match status" value="1"/>
</dbReference>
<protein>
    <recommendedName>
        <fullName evidence="4">F-box domain-containing protein</fullName>
    </recommendedName>
</protein>
<feature type="region of interest" description="Disordered" evidence="3">
    <location>
        <begin position="1"/>
        <end position="25"/>
    </location>
</feature>
<dbReference type="AlphaFoldDB" id="A0AAV0GRL1"/>
<evidence type="ECO:0000256" key="1">
    <source>
        <dbReference type="ARBA" id="ARBA00022441"/>
    </source>
</evidence>
<reference evidence="5" key="1">
    <citation type="submission" date="2022-08" db="EMBL/GenBank/DDBJ databases">
        <authorList>
            <person name="Gutierrez-Valencia J."/>
        </authorList>
    </citation>
    <scope>NUCLEOTIDE SEQUENCE</scope>
</reference>
<keyword evidence="1" id="KW-0880">Kelch repeat</keyword>
<gene>
    <name evidence="5" type="ORF">LITE_LOCUS693</name>
</gene>
<evidence type="ECO:0000259" key="4">
    <source>
        <dbReference type="PROSITE" id="PS50181"/>
    </source>
</evidence>
<keyword evidence="6" id="KW-1185">Reference proteome</keyword>
<dbReference type="SMART" id="SM00256">
    <property type="entry name" value="FBOX"/>
    <property type="match status" value="1"/>
</dbReference>